<dbReference type="EMBL" id="CM032181">
    <property type="protein sequence ID" value="KAG7099562.1"/>
    <property type="molecule type" value="Genomic_DNA"/>
</dbReference>
<evidence type="ECO:0000313" key="3">
    <source>
        <dbReference type="EMBL" id="KAG7099562.1"/>
    </source>
</evidence>
<feature type="transmembrane region" description="Helical" evidence="1">
    <location>
        <begin position="117"/>
        <end position="135"/>
    </location>
</feature>
<feature type="transmembrane region" description="Helical" evidence="1">
    <location>
        <begin position="16"/>
        <end position="35"/>
    </location>
</feature>
<evidence type="ECO:0000313" key="4">
    <source>
        <dbReference type="Proteomes" id="UP001049176"/>
    </source>
</evidence>
<feature type="transmembrane region" description="Helical" evidence="1">
    <location>
        <begin position="184"/>
        <end position="204"/>
    </location>
</feature>
<feature type="transmembrane region" description="Helical" evidence="1">
    <location>
        <begin position="73"/>
        <end position="96"/>
    </location>
</feature>
<evidence type="ECO:0000256" key="1">
    <source>
        <dbReference type="SAM" id="Phobius"/>
    </source>
</evidence>
<organism evidence="3 4">
    <name type="scientific">Marasmius oreades</name>
    <name type="common">fairy-ring Marasmius</name>
    <dbReference type="NCBI Taxonomy" id="181124"/>
    <lineage>
        <taxon>Eukaryota</taxon>
        <taxon>Fungi</taxon>
        <taxon>Dikarya</taxon>
        <taxon>Basidiomycota</taxon>
        <taxon>Agaricomycotina</taxon>
        <taxon>Agaricomycetes</taxon>
        <taxon>Agaricomycetidae</taxon>
        <taxon>Agaricales</taxon>
        <taxon>Marasmiineae</taxon>
        <taxon>Marasmiaceae</taxon>
        <taxon>Marasmius</taxon>
    </lineage>
</organism>
<dbReference type="PANTHER" id="PTHR42109:SF2">
    <property type="entry name" value="INTEGRAL MEMBRANE PROTEIN"/>
    <property type="match status" value="1"/>
</dbReference>
<comment type="caution">
    <text evidence="3">The sequence shown here is derived from an EMBL/GenBank/DDBJ whole genome shotgun (WGS) entry which is preliminary data.</text>
</comment>
<dbReference type="RefSeq" id="XP_043016032.1">
    <property type="nucleotide sequence ID" value="XM_043147327.1"/>
</dbReference>
<feature type="transmembrane region" description="Helical" evidence="1">
    <location>
        <begin position="233"/>
        <end position="253"/>
    </location>
</feature>
<accession>A0A9P7V3N8</accession>
<sequence>MLPPLSIRGKIAAGEVAFWVPLTIMTLVLTVRYGFRKDAGWLFLFLFSLTRIAAGALMIAIDLVSSPAMKPDMFIAEITLFSAGLALLFLSAIGFLSLAGQHQYSEYRSMSRSFRGYAIVPIIALGLSIAGDLLGTHVNPEAHIGLILRRVAAGVYGGAYLLLVILAGKCWTYQYYIKRHRRRLLAGVTFGLLFLGTRVAYGILDAWSASDQFGASLSPNPALAQFNSINGNYITYLVMGLVMEFATATTLLLSSTVIMRRHY</sequence>
<keyword evidence="4" id="KW-1185">Reference proteome</keyword>
<feature type="domain" description="DUF7702" evidence="2">
    <location>
        <begin position="6"/>
        <end position="252"/>
    </location>
</feature>
<dbReference type="PANTHER" id="PTHR42109">
    <property type="entry name" value="UNPLACED GENOMIC SCAFFOLD UM_SCAF_CONTIG_1.265, WHOLE GENOME SHOTGUN SEQUENCE"/>
    <property type="match status" value="1"/>
</dbReference>
<gene>
    <name evidence="3" type="ORF">E1B28_001395</name>
</gene>
<proteinExistence type="predicted"/>
<keyword evidence="1" id="KW-1133">Transmembrane helix</keyword>
<dbReference type="GeneID" id="66070471"/>
<feature type="transmembrane region" description="Helical" evidence="1">
    <location>
        <begin position="147"/>
        <end position="172"/>
    </location>
</feature>
<dbReference type="InterPro" id="IPR056119">
    <property type="entry name" value="DUF7702"/>
</dbReference>
<dbReference type="AlphaFoldDB" id="A0A9P7V3N8"/>
<keyword evidence="1" id="KW-0472">Membrane</keyword>
<evidence type="ECO:0000259" key="2">
    <source>
        <dbReference type="Pfam" id="PF24800"/>
    </source>
</evidence>
<dbReference type="KEGG" id="more:E1B28_001395"/>
<protein>
    <recommendedName>
        <fullName evidence="2">DUF7702 domain-containing protein</fullName>
    </recommendedName>
</protein>
<dbReference type="Proteomes" id="UP001049176">
    <property type="component" value="Chromosome 1"/>
</dbReference>
<dbReference type="Pfam" id="PF24800">
    <property type="entry name" value="DUF7702"/>
    <property type="match status" value="1"/>
</dbReference>
<name>A0A9P7V3N8_9AGAR</name>
<dbReference type="OrthoDB" id="2560628at2759"/>
<reference evidence="3" key="1">
    <citation type="journal article" date="2021" name="Genome Biol. Evol.">
        <title>The assembled and annotated genome of the fairy-ring fungus Marasmius oreades.</title>
        <authorList>
            <person name="Hiltunen M."/>
            <person name="Ament-Velasquez S.L."/>
            <person name="Johannesson H."/>
        </authorList>
    </citation>
    <scope>NUCLEOTIDE SEQUENCE</scope>
    <source>
        <strain evidence="3">03SP1</strain>
    </source>
</reference>
<feature type="transmembrane region" description="Helical" evidence="1">
    <location>
        <begin position="42"/>
        <end position="61"/>
    </location>
</feature>
<keyword evidence="1" id="KW-0812">Transmembrane</keyword>